<keyword evidence="2" id="KW-1185">Reference proteome</keyword>
<evidence type="ECO:0000313" key="2">
    <source>
        <dbReference type="Proteomes" id="UP001243375"/>
    </source>
</evidence>
<proteinExistence type="predicted"/>
<protein>
    <submittedName>
        <fullName evidence="1">Uncharacterized protein</fullName>
    </submittedName>
</protein>
<gene>
    <name evidence="1" type="ORF">QFC22_002007</name>
</gene>
<evidence type="ECO:0000313" key="1">
    <source>
        <dbReference type="EMBL" id="KAJ9122578.1"/>
    </source>
</evidence>
<accession>A0ACC2XFH8</accession>
<organism evidence="1 2">
    <name type="scientific">Naganishia vaughanmartiniae</name>
    <dbReference type="NCBI Taxonomy" id="1424756"/>
    <lineage>
        <taxon>Eukaryota</taxon>
        <taxon>Fungi</taxon>
        <taxon>Dikarya</taxon>
        <taxon>Basidiomycota</taxon>
        <taxon>Agaricomycotina</taxon>
        <taxon>Tremellomycetes</taxon>
        <taxon>Filobasidiales</taxon>
        <taxon>Filobasidiaceae</taxon>
        <taxon>Naganishia</taxon>
    </lineage>
</organism>
<dbReference type="Proteomes" id="UP001243375">
    <property type="component" value="Unassembled WGS sequence"/>
</dbReference>
<comment type="caution">
    <text evidence="1">The sequence shown here is derived from an EMBL/GenBank/DDBJ whole genome shotgun (WGS) entry which is preliminary data.</text>
</comment>
<reference evidence="1" key="1">
    <citation type="submission" date="2023-04" db="EMBL/GenBank/DDBJ databases">
        <title>Draft Genome sequencing of Naganishia species isolated from polar environments using Oxford Nanopore Technology.</title>
        <authorList>
            <person name="Leo P."/>
            <person name="Venkateswaran K."/>
        </authorList>
    </citation>
    <scope>NUCLEOTIDE SEQUENCE</scope>
    <source>
        <strain evidence="1">MNA-CCFEE 5425</strain>
    </source>
</reference>
<sequence length="184" mass="20143">MSEAIDLLEPMMKDPIDFVRQGAFIALSMICIQHTKTQTPKVESIRKALQTVVSDKHEDSLAKFGAAISQGIIDAGGRNVTISMQSKAGTPHMSAIVGMALFTQFWYWFPLTHCLSLSFQPTAIIGLDASLKVCECSSSTEFSSDMFTDSLPVLPDAQIRIHLSCKTFCIRLPCTVHTSRQGDG</sequence>
<name>A0ACC2XFH8_9TREE</name>
<dbReference type="EMBL" id="JASBWU010000004">
    <property type="protein sequence ID" value="KAJ9122578.1"/>
    <property type="molecule type" value="Genomic_DNA"/>
</dbReference>